<reference evidence="2 3" key="1">
    <citation type="submission" date="2022-01" db="EMBL/GenBank/DDBJ databases">
        <title>A chromosome-scale genome assembly of the false clownfish, Amphiprion ocellaris.</title>
        <authorList>
            <person name="Ryu T."/>
        </authorList>
    </citation>
    <scope>NUCLEOTIDE SEQUENCE [LARGE SCALE GENOMIC DNA]</scope>
</reference>
<name>A0AAQ5ZMF2_AMPOC</name>
<sequence length="146" mass="15970">MFTGPSNLKNPSLCTGEKGIGKSKGCPFHTIVRKFMIQGGDFSNHNGIGGDLGEKSLYLNKALPASTGRSLRMKTSTTTMTVCSSSLQSLSTLVQRSHAFHLKAVQLFHLAGFNLNLFKSVTYRCSMHFTTCYTVYNCVCDKSLES</sequence>
<organism evidence="2 3">
    <name type="scientific">Amphiprion ocellaris</name>
    <name type="common">Clown anemonefish</name>
    <dbReference type="NCBI Taxonomy" id="80972"/>
    <lineage>
        <taxon>Eukaryota</taxon>
        <taxon>Metazoa</taxon>
        <taxon>Chordata</taxon>
        <taxon>Craniata</taxon>
        <taxon>Vertebrata</taxon>
        <taxon>Euteleostomi</taxon>
        <taxon>Actinopterygii</taxon>
        <taxon>Neopterygii</taxon>
        <taxon>Teleostei</taxon>
        <taxon>Neoteleostei</taxon>
        <taxon>Acanthomorphata</taxon>
        <taxon>Ovalentaria</taxon>
        <taxon>Pomacentridae</taxon>
        <taxon>Amphiprion</taxon>
    </lineage>
</organism>
<dbReference type="GO" id="GO:0016018">
    <property type="term" value="F:cyclosporin A binding"/>
    <property type="evidence" value="ECO:0007669"/>
    <property type="project" value="TreeGrafter"/>
</dbReference>
<proteinExistence type="predicted"/>
<dbReference type="AlphaFoldDB" id="A0AAQ5ZMF2"/>
<dbReference type="Ensembl" id="ENSAOCT00000076267.1">
    <property type="protein sequence ID" value="ENSAOCP00000065616.1"/>
    <property type="gene ID" value="ENSAOCG00000027795.1"/>
</dbReference>
<dbReference type="GO" id="GO:0006457">
    <property type="term" value="P:protein folding"/>
    <property type="evidence" value="ECO:0007669"/>
    <property type="project" value="TreeGrafter"/>
</dbReference>
<dbReference type="GO" id="GO:0005829">
    <property type="term" value="C:cytosol"/>
    <property type="evidence" value="ECO:0007669"/>
    <property type="project" value="TreeGrafter"/>
</dbReference>
<dbReference type="PANTHER" id="PTHR11071:SF561">
    <property type="entry name" value="PEPTIDYL-PROLYL CIS-TRANS ISOMERASE D-RELATED"/>
    <property type="match status" value="1"/>
</dbReference>
<dbReference type="GO" id="GO:0003755">
    <property type="term" value="F:peptidyl-prolyl cis-trans isomerase activity"/>
    <property type="evidence" value="ECO:0007669"/>
    <property type="project" value="InterPro"/>
</dbReference>
<dbReference type="PROSITE" id="PS50072">
    <property type="entry name" value="CSA_PPIASE_2"/>
    <property type="match status" value="1"/>
</dbReference>
<dbReference type="InterPro" id="IPR002130">
    <property type="entry name" value="Cyclophilin-type_PPIase_dom"/>
</dbReference>
<evidence type="ECO:0000259" key="1">
    <source>
        <dbReference type="PROSITE" id="PS50072"/>
    </source>
</evidence>
<evidence type="ECO:0000313" key="3">
    <source>
        <dbReference type="Proteomes" id="UP001501940"/>
    </source>
</evidence>
<feature type="domain" description="PPIase cyclophilin-type" evidence="1">
    <location>
        <begin position="12"/>
        <end position="146"/>
    </location>
</feature>
<dbReference type="Proteomes" id="UP001501940">
    <property type="component" value="Chromosome 13"/>
</dbReference>
<dbReference type="PANTHER" id="PTHR11071">
    <property type="entry name" value="PEPTIDYL-PROLYL CIS-TRANS ISOMERASE"/>
    <property type="match status" value="1"/>
</dbReference>
<evidence type="ECO:0000313" key="2">
    <source>
        <dbReference type="Ensembl" id="ENSAOCP00000065616.1"/>
    </source>
</evidence>
<accession>A0AAQ5ZMF2</accession>
<keyword evidence="3" id="KW-1185">Reference proteome</keyword>
<reference evidence="2" key="3">
    <citation type="submission" date="2025-09" db="UniProtKB">
        <authorList>
            <consortium name="Ensembl"/>
        </authorList>
    </citation>
    <scope>IDENTIFICATION</scope>
</reference>
<dbReference type="InterPro" id="IPR029000">
    <property type="entry name" value="Cyclophilin-like_dom_sf"/>
</dbReference>
<protein>
    <recommendedName>
        <fullName evidence="1">PPIase cyclophilin-type domain-containing protein</fullName>
    </recommendedName>
</protein>
<dbReference type="SUPFAM" id="SSF50891">
    <property type="entry name" value="Cyclophilin-like"/>
    <property type="match status" value="1"/>
</dbReference>
<reference evidence="2" key="2">
    <citation type="submission" date="2025-08" db="UniProtKB">
        <authorList>
            <consortium name="Ensembl"/>
        </authorList>
    </citation>
    <scope>IDENTIFICATION</scope>
</reference>
<dbReference type="Gene3D" id="2.40.100.10">
    <property type="entry name" value="Cyclophilin-like"/>
    <property type="match status" value="1"/>
</dbReference>